<dbReference type="RefSeq" id="WP_170394434.1">
    <property type="nucleotide sequence ID" value="NZ_AMWJ02000001.1"/>
</dbReference>
<reference evidence="1 2" key="1">
    <citation type="journal article" date="2013" name="Genome Announc.">
        <title>Genome Sequence of Naphthalene-Degrading Soil Bacterium Pseudomonas putida CSV86.</title>
        <authorList>
            <person name="Phale P.S."/>
            <person name="Paliwal V."/>
            <person name="Raju S.C."/>
            <person name="Modak A."/>
            <person name="Purohit H.J."/>
        </authorList>
    </citation>
    <scope>NUCLEOTIDE SEQUENCE [LARGE SCALE GENOMIC DNA]</scope>
    <source>
        <strain evidence="1 2">CSV86</strain>
    </source>
</reference>
<keyword evidence="2" id="KW-1185">Reference proteome</keyword>
<organism evidence="1 2">
    <name type="scientific">Pseudomonas bharatica CSV86</name>
    <dbReference type="NCBI Taxonomy" id="1005395"/>
    <lineage>
        <taxon>Bacteria</taxon>
        <taxon>Pseudomonadati</taxon>
        <taxon>Pseudomonadota</taxon>
        <taxon>Gammaproteobacteria</taxon>
        <taxon>Pseudomonadales</taxon>
        <taxon>Pseudomonadaceae</taxon>
        <taxon>Pseudomonas</taxon>
        <taxon>Pseudomonas bharatica</taxon>
    </lineage>
</organism>
<evidence type="ECO:0000313" key="2">
    <source>
        <dbReference type="Proteomes" id="UP000010448"/>
    </source>
</evidence>
<protein>
    <submittedName>
        <fullName evidence="1">Uncharacterized protein</fullName>
    </submittedName>
</protein>
<name>A0A7K4EAR5_9PSED</name>
<accession>A0A7K4EAR5</accession>
<sequence length="141" mass="15906">MFITNRWAEVDRSYAWLAEDQQAWHFVEQRLSSPWIHITVTRERGEDTCVEVFFLEDMRGLEQFTRLTLDGAVELSLQIVTPGWMNGSGGWTMEHWRPFMKAMIACTGVTPFKAAIGITSLIAPSAVSMASARSFTVEDSG</sequence>
<gene>
    <name evidence="1" type="ORF">CSV86_005475</name>
</gene>
<dbReference type="Proteomes" id="UP000010448">
    <property type="component" value="Unassembled WGS sequence"/>
</dbReference>
<evidence type="ECO:0000313" key="1">
    <source>
        <dbReference type="EMBL" id="NNJ14732.1"/>
    </source>
</evidence>
<dbReference type="AlphaFoldDB" id="A0A7K4EAR5"/>
<proteinExistence type="predicted"/>
<comment type="caution">
    <text evidence="1">The sequence shown here is derived from an EMBL/GenBank/DDBJ whole genome shotgun (WGS) entry which is preliminary data.</text>
</comment>
<dbReference type="EMBL" id="AMWJ02000001">
    <property type="protein sequence ID" value="NNJ14732.1"/>
    <property type="molecule type" value="Genomic_DNA"/>
</dbReference>